<dbReference type="AlphaFoldDB" id="A0A1F8G2M4"/>
<keyword evidence="2 6" id="KW-0812">Transmembrane</keyword>
<feature type="transmembrane region" description="Helical" evidence="6">
    <location>
        <begin position="447"/>
        <end position="466"/>
    </location>
</feature>
<dbReference type="Proteomes" id="UP000177478">
    <property type="component" value="Unassembled WGS sequence"/>
</dbReference>
<dbReference type="InterPro" id="IPR007016">
    <property type="entry name" value="O-antigen_ligase-rel_domated"/>
</dbReference>
<dbReference type="InterPro" id="IPR019734">
    <property type="entry name" value="TPR_rpt"/>
</dbReference>
<feature type="transmembrane region" description="Helical" evidence="6">
    <location>
        <begin position="38"/>
        <end position="57"/>
    </location>
</feature>
<sequence>MLKETNLTKLVRWGVYLVALVPLIIFSDYLSPFHFGKVVVMRAWIEILAVLYLVLVMRDRRWLPRATPLFWAITAFSAVFGVTAFAGGNIYQSVMGTMERMGGWFTFLHYWLFFVIMTGMLRTREQWVRLIKISVVVSLLSTFYGFLQKTNWDLIVGAGGRSRIFGTIGNPALFAGYELVNVFFALWLLLSPAQTKSSRWFYGIAFLLNLIAVFSTAVRGSLLASVLGLGLMVWLYVRQRGFLRLTRWLVVLLVFLVVGEGLLVLNRQSDFVQSSPYFSRLSDVSSQTRTVQTRFWAWQAGIDGWNDSYKTILLGYGPENFNLPFSNHFNPLFYQGSGSETFFDRAHNMFVEVLVTMGLVGIVAYLTIFLVLIKILWKIYKKAQHKEDASGAAVLLSGLLAYLVHNLFIFDTSANFIVLFVFIGLTSFLYDINFVQRKETVEATKPLRYSAPLVAVLLVAVIFSVLKTSIQPARANYVTTRGIVASWAGDYAGALVKFKEALAYDTFGKYEICHRFAQYVFENMSAYQPKQRSELLLYLIDQLKKNIPPQDNDYLPYLYISRTYIVLGKDDPKSLYNDLALQNSLRALEIAPTFVRTYYEIGQAYLNKRDYIRAKENFRKALDLNPTVGLSWWYLAVTQLDSEQTAEGINSIEQAIALGYNGFREHDLTRLISVYSGYKPINYERLVWLYEHLLVLQPEQPSDATQASKIANYYAQLAAAYFGVDRLDEAVMAAQQAVRLDPSFRSEAEKFVHSFGRTL</sequence>
<dbReference type="PROSITE" id="PS50005">
    <property type="entry name" value="TPR"/>
    <property type="match status" value="2"/>
</dbReference>
<feature type="domain" description="O-antigen ligase-related" evidence="7">
    <location>
        <begin position="204"/>
        <end position="366"/>
    </location>
</feature>
<reference evidence="8 9" key="1">
    <citation type="journal article" date="2016" name="Nat. Commun.">
        <title>Thousands of microbial genomes shed light on interconnected biogeochemical processes in an aquifer system.</title>
        <authorList>
            <person name="Anantharaman K."/>
            <person name="Brown C.T."/>
            <person name="Hug L.A."/>
            <person name="Sharon I."/>
            <person name="Castelle C.J."/>
            <person name="Probst A.J."/>
            <person name="Thomas B.C."/>
            <person name="Singh A."/>
            <person name="Wilkins M.J."/>
            <person name="Karaoz U."/>
            <person name="Brodie E.L."/>
            <person name="Williams K.H."/>
            <person name="Hubbard S.S."/>
            <person name="Banfield J.F."/>
        </authorList>
    </citation>
    <scope>NUCLEOTIDE SEQUENCE [LARGE SCALE GENOMIC DNA]</scope>
</reference>
<dbReference type="GO" id="GO:0016020">
    <property type="term" value="C:membrane"/>
    <property type="evidence" value="ECO:0007669"/>
    <property type="project" value="UniProtKB-SubCell"/>
</dbReference>
<evidence type="ECO:0000259" key="7">
    <source>
        <dbReference type="Pfam" id="PF04932"/>
    </source>
</evidence>
<dbReference type="Pfam" id="PF13181">
    <property type="entry name" value="TPR_8"/>
    <property type="match status" value="2"/>
</dbReference>
<dbReference type="InterPro" id="IPR011990">
    <property type="entry name" value="TPR-like_helical_dom_sf"/>
</dbReference>
<accession>A0A1F8G2M4</accession>
<feature type="transmembrane region" description="Helical" evidence="6">
    <location>
        <begin position="416"/>
        <end position="435"/>
    </location>
</feature>
<dbReference type="SUPFAM" id="SSF48452">
    <property type="entry name" value="TPR-like"/>
    <property type="match status" value="1"/>
</dbReference>
<dbReference type="SMART" id="SM00028">
    <property type="entry name" value="TPR"/>
    <property type="match status" value="3"/>
</dbReference>
<feature type="transmembrane region" description="Helical" evidence="6">
    <location>
        <begin position="103"/>
        <end position="121"/>
    </location>
</feature>
<protein>
    <recommendedName>
        <fullName evidence="7">O-antigen ligase-related domain-containing protein</fullName>
    </recommendedName>
</protein>
<dbReference type="EMBL" id="MGKD01000013">
    <property type="protein sequence ID" value="OGN19575.1"/>
    <property type="molecule type" value="Genomic_DNA"/>
</dbReference>
<keyword evidence="3 6" id="KW-1133">Transmembrane helix</keyword>
<feature type="transmembrane region" description="Helical" evidence="6">
    <location>
        <begin position="69"/>
        <end position="91"/>
    </location>
</feature>
<evidence type="ECO:0000256" key="3">
    <source>
        <dbReference type="ARBA" id="ARBA00022989"/>
    </source>
</evidence>
<evidence type="ECO:0000256" key="1">
    <source>
        <dbReference type="ARBA" id="ARBA00004141"/>
    </source>
</evidence>
<feature type="transmembrane region" description="Helical" evidence="6">
    <location>
        <begin position="13"/>
        <end position="31"/>
    </location>
</feature>
<comment type="caution">
    <text evidence="8">The sequence shown here is derived from an EMBL/GenBank/DDBJ whole genome shotgun (WGS) entry which is preliminary data.</text>
</comment>
<evidence type="ECO:0000313" key="9">
    <source>
        <dbReference type="Proteomes" id="UP000177478"/>
    </source>
</evidence>
<dbReference type="PANTHER" id="PTHR37422:SF13">
    <property type="entry name" value="LIPOPOLYSACCHARIDE BIOSYNTHESIS PROTEIN PA4999-RELATED"/>
    <property type="match status" value="1"/>
</dbReference>
<evidence type="ECO:0000256" key="2">
    <source>
        <dbReference type="ARBA" id="ARBA00022692"/>
    </source>
</evidence>
<dbReference type="PROSITE" id="PS50293">
    <property type="entry name" value="TPR_REGION"/>
    <property type="match status" value="1"/>
</dbReference>
<feature type="transmembrane region" description="Helical" evidence="6">
    <location>
        <begin position="353"/>
        <end position="377"/>
    </location>
</feature>
<dbReference type="Gene3D" id="1.25.40.10">
    <property type="entry name" value="Tetratricopeptide repeat domain"/>
    <property type="match status" value="2"/>
</dbReference>
<comment type="subcellular location">
    <subcellularLocation>
        <location evidence="1">Membrane</location>
        <topology evidence="1">Multi-pass membrane protein</topology>
    </subcellularLocation>
</comment>
<feature type="repeat" description="TPR" evidence="5">
    <location>
        <begin position="595"/>
        <end position="628"/>
    </location>
</feature>
<gene>
    <name evidence="8" type="ORF">A3F25_00545</name>
</gene>
<feature type="repeat" description="TPR" evidence="5">
    <location>
        <begin position="711"/>
        <end position="744"/>
    </location>
</feature>
<feature type="transmembrane region" description="Helical" evidence="6">
    <location>
        <begin position="168"/>
        <end position="190"/>
    </location>
</feature>
<dbReference type="InterPro" id="IPR051533">
    <property type="entry name" value="WaaL-like"/>
</dbReference>
<dbReference type="Pfam" id="PF04932">
    <property type="entry name" value="Wzy_C"/>
    <property type="match status" value="1"/>
</dbReference>
<feature type="transmembrane region" description="Helical" evidence="6">
    <location>
        <begin position="248"/>
        <end position="265"/>
    </location>
</feature>
<feature type="transmembrane region" description="Helical" evidence="6">
    <location>
        <begin position="389"/>
        <end position="410"/>
    </location>
</feature>
<feature type="transmembrane region" description="Helical" evidence="6">
    <location>
        <begin position="127"/>
        <end position="147"/>
    </location>
</feature>
<evidence type="ECO:0000256" key="5">
    <source>
        <dbReference type="PROSITE-ProRule" id="PRU00339"/>
    </source>
</evidence>
<keyword evidence="5" id="KW-0802">TPR repeat</keyword>
<evidence type="ECO:0000313" key="8">
    <source>
        <dbReference type="EMBL" id="OGN19575.1"/>
    </source>
</evidence>
<dbReference type="PANTHER" id="PTHR37422">
    <property type="entry name" value="TEICHURONIC ACID BIOSYNTHESIS PROTEIN TUAE"/>
    <property type="match status" value="1"/>
</dbReference>
<name>A0A1F8G2M4_9BACT</name>
<evidence type="ECO:0000256" key="4">
    <source>
        <dbReference type="ARBA" id="ARBA00023136"/>
    </source>
</evidence>
<feature type="transmembrane region" description="Helical" evidence="6">
    <location>
        <begin position="210"/>
        <end position="236"/>
    </location>
</feature>
<dbReference type="STRING" id="1802689.A3F25_00545"/>
<organism evidence="8 9">
    <name type="scientific">Candidatus Yanofskybacteria bacterium RIFCSPHIGHO2_12_FULL_45_19b</name>
    <dbReference type="NCBI Taxonomy" id="1802689"/>
    <lineage>
        <taxon>Bacteria</taxon>
        <taxon>Candidatus Yanofskyibacteriota</taxon>
    </lineage>
</organism>
<keyword evidence="4 6" id="KW-0472">Membrane</keyword>
<evidence type="ECO:0000256" key="6">
    <source>
        <dbReference type="SAM" id="Phobius"/>
    </source>
</evidence>
<proteinExistence type="predicted"/>